<gene>
    <name evidence="6" type="primary">gph_2</name>
    <name evidence="6" type="ORF">Enr13x_35080</name>
</gene>
<dbReference type="InterPro" id="IPR036412">
    <property type="entry name" value="HAD-like_sf"/>
</dbReference>
<dbReference type="InterPro" id="IPR023198">
    <property type="entry name" value="PGP-like_dom2"/>
</dbReference>
<organism evidence="6 7">
    <name type="scientific">Stieleria neptunia</name>
    <dbReference type="NCBI Taxonomy" id="2527979"/>
    <lineage>
        <taxon>Bacteria</taxon>
        <taxon>Pseudomonadati</taxon>
        <taxon>Planctomycetota</taxon>
        <taxon>Planctomycetia</taxon>
        <taxon>Pirellulales</taxon>
        <taxon>Pirellulaceae</taxon>
        <taxon>Stieleria</taxon>
    </lineage>
</organism>
<dbReference type="SFLD" id="SFLDS00003">
    <property type="entry name" value="Haloacid_Dehalogenase"/>
    <property type="match status" value="1"/>
</dbReference>
<name>A0A518HS62_9BACT</name>
<evidence type="ECO:0000313" key="6">
    <source>
        <dbReference type="EMBL" id="QDV43651.1"/>
    </source>
</evidence>
<evidence type="ECO:0000256" key="4">
    <source>
        <dbReference type="ARBA" id="ARBA00013078"/>
    </source>
</evidence>
<keyword evidence="6" id="KW-0378">Hydrolase</keyword>
<evidence type="ECO:0000256" key="1">
    <source>
        <dbReference type="ARBA" id="ARBA00000830"/>
    </source>
</evidence>
<protein>
    <recommendedName>
        <fullName evidence="4">phosphoglycolate phosphatase</fullName>
        <ecNumber evidence="4">3.1.3.18</ecNumber>
    </recommendedName>
</protein>
<evidence type="ECO:0000256" key="3">
    <source>
        <dbReference type="ARBA" id="ARBA00006171"/>
    </source>
</evidence>
<reference evidence="6 7" key="1">
    <citation type="submission" date="2019-03" db="EMBL/GenBank/DDBJ databases">
        <title>Deep-cultivation of Planctomycetes and their phenomic and genomic characterization uncovers novel biology.</title>
        <authorList>
            <person name="Wiegand S."/>
            <person name="Jogler M."/>
            <person name="Boedeker C."/>
            <person name="Pinto D."/>
            <person name="Vollmers J."/>
            <person name="Rivas-Marin E."/>
            <person name="Kohn T."/>
            <person name="Peeters S.H."/>
            <person name="Heuer A."/>
            <person name="Rast P."/>
            <person name="Oberbeckmann S."/>
            <person name="Bunk B."/>
            <person name="Jeske O."/>
            <person name="Meyerdierks A."/>
            <person name="Storesund J.E."/>
            <person name="Kallscheuer N."/>
            <person name="Luecker S."/>
            <person name="Lage O.M."/>
            <person name="Pohl T."/>
            <person name="Merkel B.J."/>
            <person name="Hornburger P."/>
            <person name="Mueller R.-W."/>
            <person name="Bruemmer F."/>
            <person name="Labrenz M."/>
            <person name="Spormann A.M."/>
            <person name="Op den Camp H."/>
            <person name="Overmann J."/>
            <person name="Amann R."/>
            <person name="Jetten M.S.M."/>
            <person name="Mascher T."/>
            <person name="Medema M.H."/>
            <person name="Devos D.P."/>
            <person name="Kaster A.-K."/>
            <person name="Ovreas L."/>
            <person name="Rohde M."/>
            <person name="Galperin M.Y."/>
            <person name="Jogler C."/>
        </authorList>
    </citation>
    <scope>NUCLEOTIDE SEQUENCE [LARGE SCALE GENOMIC DNA]</scope>
    <source>
        <strain evidence="6 7">Enr13</strain>
    </source>
</reference>
<dbReference type="GO" id="GO:0008967">
    <property type="term" value="F:phosphoglycolate phosphatase activity"/>
    <property type="evidence" value="ECO:0007669"/>
    <property type="project" value="UniProtKB-EC"/>
</dbReference>
<dbReference type="Proteomes" id="UP000319004">
    <property type="component" value="Chromosome"/>
</dbReference>
<dbReference type="AlphaFoldDB" id="A0A518HS62"/>
<dbReference type="EMBL" id="CP037423">
    <property type="protein sequence ID" value="QDV43651.1"/>
    <property type="molecule type" value="Genomic_DNA"/>
</dbReference>
<comment type="similarity">
    <text evidence="3">Belongs to the HAD-like hydrolase superfamily. CbbY/CbbZ/Gph/YieH family.</text>
</comment>
<accession>A0A518HS62</accession>
<comment type="pathway">
    <text evidence="2">Organic acid metabolism; glycolate biosynthesis; glycolate from 2-phosphoglycolate: step 1/1.</text>
</comment>
<dbReference type="SUPFAM" id="SSF56784">
    <property type="entry name" value="HAD-like"/>
    <property type="match status" value="1"/>
</dbReference>
<proteinExistence type="inferred from homology"/>
<dbReference type="InterPro" id="IPR050155">
    <property type="entry name" value="HAD-like_hydrolase_sf"/>
</dbReference>
<sequence>MTVAVWEGHNREPQNGNGPKQAVGRRVGFGPTVLVRGSTSANFFAMRTLFFDIDGTLLVTQRAGSGALVRAMVDEFGVADLAIEHISFGGRTDRDLVCEFLVAGEIAPTPENQGRLRRRYAVTLRDVLPTVRGEVLPGVAELLPALSATPHLSLAVMTGNFPETARMKLETFRLIDFFPWVVGGDLDAVRCDMARRAADQLARRRGEAARDDVIVIGDTPNDVRCAHTIGAKCLAVCTGTATREELEIAGADRIVDDLTDRDAMEFLVR</sequence>
<dbReference type="InterPro" id="IPR023214">
    <property type="entry name" value="HAD_sf"/>
</dbReference>
<evidence type="ECO:0000256" key="2">
    <source>
        <dbReference type="ARBA" id="ARBA00004818"/>
    </source>
</evidence>
<dbReference type="PANTHER" id="PTHR43434">
    <property type="entry name" value="PHOSPHOGLYCOLATE PHOSPHATASE"/>
    <property type="match status" value="1"/>
</dbReference>
<dbReference type="InterPro" id="IPR041492">
    <property type="entry name" value="HAD_2"/>
</dbReference>
<evidence type="ECO:0000256" key="5">
    <source>
        <dbReference type="SAM" id="MobiDB-lite"/>
    </source>
</evidence>
<dbReference type="SFLD" id="SFLDG01129">
    <property type="entry name" value="C1.5:_HAD__Beta-PGM__Phosphata"/>
    <property type="match status" value="1"/>
</dbReference>
<feature type="region of interest" description="Disordered" evidence="5">
    <location>
        <begin position="1"/>
        <end position="23"/>
    </location>
</feature>
<evidence type="ECO:0000313" key="7">
    <source>
        <dbReference type="Proteomes" id="UP000319004"/>
    </source>
</evidence>
<dbReference type="GO" id="GO:0006281">
    <property type="term" value="P:DNA repair"/>
    <property type="evidence" value="ECO:0007669"/>
    <property type="project" value="TreeGrafter"/>
</dbReference>
<dbReference type="Pfam" id="PF13419">
    <property type="entry name" value="HAD_2"/>
    <property type="match status" value="1"/>
</dbReference>
<keyword evidence="7" id="KW-1185">Reference proteome</keyword>
<dbReference type="Gene3D" id="1.10.150.240">
    <property type="entry name" value="Putative phosphatase, domain 2"/>
    <property type="match status" value="1"/>
</dbReference>
<dbReference type="Gene3D" id="3.40.50.1000">
    <property type="entry name" value="HAD superfamily/HAD-like"/>
    <property type="match status" value="1"/>
</dbReference>
<dbReference type="PANTHER" id="PTHR43434:SF1">
    <property type="entry name" value="PHOSPHOGLYCOLATE PHOSPHATASE"/>
    <property type="match status" value="1"/>
</dbReference>
<dbReference type="EC" id="3.1.3.18" evidence="4"/>
<comment type="catalytic activity">
    <reaction evidence="1">
        <text>2-phosphoglycolate + H2O = glycolate + phosphate</text>
        <dbReference type="Rhea" id="RHEA:14369"/>
        <dbReference type="ChEBI" id="CHEBI:15377"/>
        <dbReference type="ChEBI" id="CHEBI:29805"/>
        <dbReference type="ChEBI" id="CHEBI:43474"/>
        <dbReference type="ChEBI" id="CHEBI:58033"/>
        <dbReference type="EC" id="3.1.3.18"/>
    </reaction>
</comment>
<dbReference type="KEGG" id="snep:Enr13x_35080"/>